<dbReference type="GO" id="GO:0015031">
    <property type="term" value="P:protein transport"/>
    <property type="evidence" value="ECO:0007669"/>
    <property type="project" value="InterPro"/>
</dbReference>
<protein>
    <submittedName>
        <fullName evidence="2">Preprotein translocase subunit SecB</fullName>
    </submittedName>
</protein>
<sequence>MISKMKSSLNFKNYVVEKVEFKTNFNFTGEEEELDFDFNSSYEFEENDFMVKLEMDLFPEAEKNNYPFNMKIEILGLFEVESDLGEREKIIFAEKNAIAILFPYLRALVSLYTSNSNIGTTILPPINVVKYLDDKNKK</sequence>
<dbReference type="GO" id="GO:0051082">
    <property type="term" value="F:unfolded protein binding"/>
    <property type="evidence" value="ECO:0007669"/>
    <property type="project" value="InterPro"/>
</dbReference>
<dbReference type="Gene3D" id="3.10.420.10">
    <property type="entry name" value="SecB-like"/>
    <property type="match status" value="1"/>
</dbReference>
<dbReference type="SUPFAM" id="SSF54611">
    <property type="entry name" value="SecB-like"/>
    <property type="match status" value="1"/>
</dbReference>
<proteinExistence type="inferred from homology"/>
<organism evidence="2 3">
    <name type="scientific">Clostridium perfringens</name>
    <dbReference type="NCBI Taxonomy" id="1502"/>
    <lineage>
        <taxon>Bacteria</taxon>
        <taxon>Bacillati</taxon>
        <taxon>Bacillota</taxon>
        <taxon>Clostridia</taxon>
        <taxon>Eubacteriales</taxon>
        <taxon>Clostridiaceae</taxon>
        <taxon>Clostridium</taxon>
    </lineage>
</organism>
<reference evidence="2 3" key="1">
    <citation type="submission" date="2018-06" db="EMBL/GenBank/DDBJ databases">
        <authorList>
            <consortium name="Pathogen Informatics"/>
            <person name="Doyle S."/>
        </authorList>
    </citation>
    <scope>NUCLEOTIDE SEQUENCE [LARGE SCALE GENOMIC DNA]</scope>
    <source>
        <strain evidence="2 3">NCTC8081</strain>
    </source>
</reference>
<comment type="similarity">
    <text evidence="1">Belongs to the SecB family.</text>
</comment>
<evidence type="ECO:0000256" key="1">
    <source>
        <dbReference type="ARBA" id="ARBA00009990"/>
    </source>
</evidence>
<dbReference type="PANTHER" id="PTHR36918">
    <property type="match status" value="1"/>
</dbReference>
<dbReference type="InterPro" id="IPR003708">
    <property type="entry name" value="SecB"/>
</dbReference>
<dbReference type="EMBL" id="UAWO01000002">
    <property type="protein sequence ID" value="SQC06340.1"/>
    <property type="molecule type" value="Genomic_DNA"/>
</dbReference>
<gene>
    <name evidence="2" type="ORF">NCTC8081_00438</name>
</gene>
<dbReference type="GO" id="GO:0051262">
    <property type="term" value="P:protein tetramerization"/>
    <property type="evidence" value="ECO:0007669"/>
    <property type="project" value="InterPro"/>
</dbReference>
<dbReference type="AlphaFoldDB" id="A0A2X3E730"/>
<evidence type="ECO:0000313" key="3">
    <source>
        <dbReference type="Proteomes" id="UP000250234"/>
    </source>
</evidence>
<evidence type="ECO:0000313" key="2">
    <source>
        <dbReference type="EMBL" id="SQC06340.1"/>
    </source>
</evidence>
<name>A0A2X3E730_CLOPF</name>
<dbReference type="RefSeq" id="WP_111945232.1">
    <property type="nucleotide sequence ID" value="NZ_CATNYA010000063.1"/>
</dbReference>
<dbReference type="Proteomes" id="UP000250234">
    <property type="component" value="Unassembled WGS sequence"/>
</dbReference>
<accession>A0A2X3E730</accession>
<dbReference type="Pfam" id="PF02556">
    <property type="entry name" value="SecB"/>
    <property type="match status" value="1"/>
</dbReference>
<dbReference type="InterPro" id="IPR035958">
    <property type="entry name" value="SecB-like_sf"/>
</dbReference>
<dbReference type="PANTHER" id="PTHR36918:SF1">
    <property type="entry name" value="PROTEIN-EXPORT PROTEIN SECB"/>
    <property type="match status" value="1"/>
</dbReference>